<name>A0ABR5F727_9ACTN</name>
<keyword evidence="3" id="KW-1185">Reference proteome</keyword>
<comment type="caution">
    <text evidence="2">The sequence shown here is derived from an EMBL/GenBank/DDBJ whole genome shotgun (WGS) entry which is preliminary data.</text>
</comment>
<dbReference type="RefSeq" id="WP_047221826.1">
    <property type="nucleotide sequence ID" value="NZ_JWIO01000004.1"/>
</dbReference>
<sequence length="124" mass="13639">MRVLVDANLSPRVAAALRKAGYEASHVVDVELGTATDVDIVTWATEHDHIIISSDSDFSAILARQRRAAPSFVLLRHLNGLTPDQQADLLLANLPQVEDDLTAGAVVTLLRDRIRVRFLPFRTS</sequence>
<evidence type="ECO:0000313" key="2">
    <source>
        <dbReference type="EMBL" id="KLL12526.1"/>
    </source>
</evidence>
<protein>
    <recommendedName>
        <fullName evidence="1">DUF5615 domain-containing protein</fullName>
    </recommendedName>
</protein>
<evidence type="ECO:0000313" key="3">
    <source>
        <dbReference type="Proteomes" id="UP000035425"/>
    </source>
</evidence>
<dbReference type="InterPro" id="IPR041049">
    <property type="entry name" value="DUF5615"/>
</dbReference>
<accession>A0ABR5F727</accession>
<dbReference type="Pfam" id="PF18480">
    <property type="entry name" value="DUF5615"/>
    <property type="match status" value="1"/>
</dbReference>
<feature type="domain" description="DUF5615" evidence="1">
    <location>
        <begin position="1"/>
        <end position="109"/>
    </location>
</feature>
<dbReference type="EMBL" id="JWIO01000004">
    <property type="protein sequence ID" value="KLL12526.1"/>
    <property type="molecule type" value="Genomic_DNA"/>
</dbReference>
<organism evidence="2 3">
    <name type="scientific">Protofrankia coriariae</name>
    <dbReference type="NCBI Taxonomy" id="1562887"/>
    <lineage>
        <taxon>Bacteria</taxon>
        <taxon>Bacillati</taxon>
        <taxon>Actinomycetota</taxon>
        <taxon>Actinomycetes</taxon>
        <taxon>Frankiales</taxon>
        <taxon>Frankiaceae</taxon>
        <taxon>Protofrankia</taxon>
    </lineage>
</organism>
<dbReference type="Proteomes" id="UP000035425">
    <property type="component" value="Unassembled WGS sequence"/>
</dbReference>
<gene>
    <name evidence="2" type="ORF">FrCorBMG51_04505</name>
</gene>
<reference evidence="2 3" key="1">
    <citation type="submission" date="2014-12" db="EMBL/GenBank/DDBJ databases">
        <title>Frankia sp. BMG5.1 draft genome.</title>
        <authorList>
            <person name="Gtari M."/>
            <person name="Ghodhbane-Gtari F."/>
            <person name="Nouioui I."/>
            <person name="Ktari A."/>
            <person name="Hezbri K."/>
            <person name="Mimouni W."/>
            <person name="Sbissi I."/>
            <person name="Ayari A."/>
            <person name="Yamanaka T."/>
            <person name="Normand P."/>
            <person name="Tisa L.S."/>
            <person name="Boudabous A."/>
        </authorList>
    </citation>
    <scope>NUCLEOTIDE SEQUENCE [LARGE SCALE GENOMIC DNA]</scope>
    <source>
        <strain evidence="2 3">BMG5.1</strain>
    </source>
</reference>
<evidence type="ECO:0000259" key="1">
    <source>
        <dbReference type="Pfam" id="PF18480"/>
    </source>
</evidence>
<proteinExistence type="predicted"/>